<dbReference type="PANTHER" id="PTHR33659">
    <property type="entry name" value="PROTEIN, PUTATIVE-RELATED-RELATED"/>
    <property type="match status" value="1"/>
</dbReference>
<organism evidence="2 3">
    <name type="scientific">Anisodus tanguticus</name>
    <dbReference type="NCBI Taxonomy" id="243964"/>
    <lineage>
        <taxon>Eukaryota</taxon>
        <taxon>Viridiplantae</taxon>
        <taxon>Streptophyta</taxon>
        <taxon>Embryophyta</taxon>
        <taxon>Tracheophyta</taxon>
        <taxon>Spermatophyta</taxon>
        <taxon>Magnoliopsida</taxon>
        <taxon>eudicotyledons</taxon>
        <taxon>Gunneridae</taxon>
        <taxon>Pentapetalae</taxon>
        <taxon>asterids</taxon>
        <taxon>lamiids</taxon>
        <taxon>Solanales</taxon>
        <taxon>Solanaceae</taxon>
        <taxon>Solanoideae</taxon>
        <taxon>Hyoscyameae</taxon>
        <taxon>Anisodus</taxon>
    </lineage>
</organism>
<feature type="signal peptide" evidence="1">
    <location>
        <begin position="1"/>
        <end position="23"/>
    </location>
</feature>
<protein>
    <submittedName>
        <fullName evidence="2">Uncharacterized protein</fullName>
    </submittedName>
</protein>
<dbReference type="AlphaFoldDB" id="A0AAE1V9G3"/>
<accession>A0AAE1V9G3</accession>
<comment type="caution">
    <text evidence="2">The sequence shown here is derived from an EMBL/GenBank/DDBJ whole genome shotgun (WGS) entry which is preliminary data.</text>
</comment>
<dbReference type="EMBL" id="JAVYJV010000010">
    <property type="protein sequence ID" value="KAK4361568.1"/>
    <property type="molecule type" value="Genomic_DNA"/>
</dbReference>
<proteinExistence type="predicted"/>
<dbReference type="Proteomes" id="UP001291623">
    <property type="component" value="Unassembled WGS sequence"/>
</dbReference>
<name>A0AAE1V9G3_9SOLA</name>
<dbReference type="PANTHER" id="PTHR33659:SF14">
    <property type="match status" value="1"/>
</dbReference>
<feature type="chain" id="PRO_5042066699" evidence="1">
    <location>
        <begin position="24"/>
        <end position="53"/>
    </location>
</feature>
<keyword evidence="1" id="KW-0732">Signal</keyword>
<evidence type="ECO:0000256" key="1">
    <source>
        <dbReference type="SAM" id="SignalP"/>
    </source>
</evidence>
<reference evidence="2" key="1">
    <citation type="submission" date="2023-12" db="EMBL/GenBank/DDBJ databases">
        <title>Genome assembly of Anisodus tanguticus.</title>
        <authorList>
            <person name="Wang Y.-J."/>
        </authorList>
    </citation>
    <scope>NUCLEOTIDE SEQUENCE</scope>
    <source>
        <strain evidence="2">KB-2021</strain>
        <tissue evidence="2">Leaf</tissue>
    </source>
</reference>
<evidence type="ECO:0000313" key="3">
    <source>
        <dbReference type="Proteomes" id="UP001291623"/>
    </source>
</evidence>
<keyword evidence="3" id="KW-1185">Reference proteome</keyword>
<evidence type="ECO:0000313" key="2">
    <source>
        <dbReference type="EMBL" id="KAK4361568.1"/>
    </source>
</evidence>
<sequence>MAQIRKAFLVALIVVVFSVAASAQEIGMAPAPAPDAGAAFSLAQSEDNGNPIK</sequence>
<gene>
    <name evidence="2" type="ORF">RND71_020520</name>
</gene>